<comment type="caution">
    <text evidence="2">The sequence shown here is derived from an EMBL/GenBank/DDBJ whole genome shotgun (WGS) entry which is preliminary data.</text>
</comment>
<proteinExistence type="predicted"/>
<evidence type="ECO:0000313" key="3">
    <source>
        <dbReference type="Proteomes" id="UP000235965"/>
    </source>
</evidence>
<dbReference type="Proteomes" id="UP000235965">
    <property type="component" value="Unassembled WGS sequence"/>
</dbReference>
<reference evidence="2 3" key="1">
    <citation type="submission" date="2017-12" db="EMBL/GenBank/DDBJ databases">
        <title>Hemimetabolous genomes reveal molecular basis of termite eusociality.</title>
        <authorList>
            <person name="Harrison M.C."/>
            <person name="Jongepier E."/>
            <person name="Robertson H.M."/>
            <person name="Arning N."/>
            <person name="Bitard-Feildel T."/>
            <person name="Chao H."/>
            <person name="Childers C.P."/>
            <person name="Dinh H."/>
            <person name="Doddapaneni H."/>
            <person name="Dugan S."/>
            <person name="Gowin J."/>
            <person name="Greiner C."/>
            <person name="Han Y."/>
            <person name="Hu H."/>
            <person name="Hughes D.S.T."/>
            <person name="Huylmans A.-K."/>
            <person name="Kemena C."/>
            <person name="Kremer L.P.M."/>
            <person name="Lee S.L."/>
            <person name="Lopez-Ezquerra A."/>
            <person name="Mallet L."/>
            <person name="Monroy-Kuhn J.M."/>
            <person name="Moser A."/>
            <person name="Murali S.C."/>
            <person name="Muzny D.M."/>
            <person name="Otani S."/>
            <person name="Piulachs M.-D."/>
            <person name="Poelchau M."/>
            <person name="Qu J."/>
            <person name="Schaub F."/>
            <person name="Wada-Katsumata A."/>
            <person name="Worley K.C."/>
            <person name="Xie Q."/>
            <person name="Ylla G."/>
            <person name="Poulsen M."/>
            <person name="Gibbs R.A."/>
            <person name="Schal C."/>
            <person name="Richards S."/>
            <person name="Belles X."/>
            <person name="Korb J."/>
            <person name="Bornberg-Bauer E."/>
        </authorList>
    </citation>
    <scope>NUCLEOTIDE SEQUENCE [LARGE SCALE GENOMIC DNA]</scope>
    <source>
        <tissue evidence="2">Whole body</tissue>
    </source>
</reference>
<keyword evidence="3" id="KW-1185">Reference proteome</keyword>
<feature type="transmembrane region" description="Helical" evidence="1">
    <location>
        <begin position="16"/>
        <end position="35"/>
    </location>
</feature>
<name>A0A2J7PJJ1_9NEOP</name>
<evidence type="ECO:0000313" key="2">
    <source>
        <dbReference type="EMBL" id="PNF16506.1"/>
    </source>
</evidence>
<dbReference type="InParanoid" id="A0A2J7PJJ1"/>
<protein>
    <submittedName>
        <fullName evidence="2">Uncharacterized protein</fullName>
    </submittedName>
</protein>
<organism evidence="2 3">
    <name type="scientific">Cryptotermes secundus</name>
    <dbReference type="NCBI Taxonomy" id="105785"/>
    <lineage>
        <taxon>Eukaryota</taxon>
        <taxon>Metazoa</taxon>
        <taxon>Ecdysozoa</taxon>
        <taxon>Arthropoda</taxon>
        <taxon>Hexapoda</taxon>
        <taxon>Insecta</taxon>
        <taxon>Pterygota</taxon>
        <taxon>Neoptera</taxon>
        <taxon>Polyneoptera</taxon>
        <taxon>Dictyoptera</taxon>
        <taxon>Blattodea</taxon>
        <taxon>Blattoidea</taxon>
        <taxon>Termitoidae</taxon>
        <taxon>Kalotermitidae</taxon>
        <taxon>Cryptotermitinae</taxon>
        <taxon>Cryptotermes</taxon>
    </lineage>
</organism>
<gene>
    <name evidence="2" type="ORF">B7P43_G07177</name>
</gene>
<evidence type="ECO:0000256" key="1">
    <source>
        <dbReference type="SAM" id="Phobius"/>
    </source>
</evidence>
<dbReference type="AlphaFoldDB" id="A0A2J7PJJ1"/>
<sequence>MKELPNDPSDITRGDHVFFLFFIPFVSAFFLPSHITFQSSPFICSDIFFFLFLPPSLSFIHNRTSLTELLPFIYPICPTVISPPNVLVTAEERSVFSIS</sequence>
<keyword evidence="1" id="KW-0472">Membrane</keyword>
<accession>A0A2J7PJJ1</accession>
<keyword evidence="1" id="KW-0812">Transmembrane</keyword>
<dbReference type="EMBL" id="NEVH01024946">
    <property type="protein sequence ID" value="PNF16506.1"/>
    <property type="molecule type" value="Genomic_DNA"/>
</dbReference>
<keyword evidence="1" id="KW-1133">Transmembrane helix</keyword>